<dbReference type="EMBL" id="VWOX01000021">
    <property type="protein sequence ID" value="KAA5539193.1"/>
    <property type="molecule type" value="Genomic_DNA"/>
</dbReference>
<dbReference type="Pfam" id="PF07587">
    <property type="entry name" value="PSD1"/>
    <property type="match status" value="1"/>
</dbReference>
<evidence type="ECO:0000313" key="3">
    <source>
        <dbReference type="EMBL" id="KAA5539193.1"/>
    </source>
</evidence>
<dbReference type="InterPro" id="IPR011444">
    <property type="entry name" value="DUF1549"/>
</dbReference>
<dbReference type="AlphaFoldDB" id="A0A5M6CVV3"/>
<dbReference type="Pfam" id="PF07583">
    <property type="entry name" value="PSCyt2"/>
    <property type="match status" value="1"/>
</dbReference>
<evidence type="ECO:0000313" key="4">
    <source>
        <dbReference type="Proteomes" id="UP000324479"/>
    </source>
</evidence>
<accession>A0A5M6CVV3</accession>
<dbReference type="PANTHER" id="PTHR35889:SF3">
    <property type="entry name" value="F-BOX DOMAIN-CONTAINING PROTEIN"/>
    <property type="match status" value="1"/>
</dbReference>
<organism evidence="3 4">
    <name type="scientific">Roseiconus nitratireducens</name>
    <dbReference type="NCBI Taxonomy" id="2605748"/>
    <lineage>
        <taxon>Bacteria</taxon>
        <taxon>Pseudomonadati</taxon>
        <taxon>Planctomycetota</taxon>
        <taxon>Planctomycetia</taxon>
        <taxon>Pirellulales</taxon>
        <taxon>Pirellulaceae</taxon>
        <taxon>Roseiconus</taxon>
    </lineage>
</organism>
<reference evidence="3 4" key="1">
    <citation type="submission" date="2019-08" db="EMBL/GenBank/DDBJ databases">
        <authorList>
            <person name="Dhanesh K."/>
            <person name="Kumar G."/>
            <person name="Sasikala C."/>
            <person name="Venkata Ramana C."/>
        </authorList>
    </citation>
    <scope>NUCLEOTIDE SEQUENCE [LARGE SCALE GENOMIC DNA]</scope>
    <source>
        <strain evidence="3 4">JC645</strain>
    </source>
</reference>
<protein>
    <submittedName>
        <fullName evidence="3">DUF1549 domain-containing protein</fullName>
    </submittedName>
</protein>
<comment type="caution">
    <text evidence="3">The sequence shown here is derived from an EMBL/GenBank/DDBJ whole genome shotgun (WGS) entry which is preliminary data.</text>
</comment>
<dbReference type="Proteomes" id="UP000324479">
    <property type="component" value="Unassembled WGS sequence"/>
</dbReference>
<sequence>MAVFWFLPQARTRAKVEKTECNIQQDDRLYWAPPPASNPPVFSPPPQPPRPPSMRLCSFILVLLGCVPRGIAGDPTTQINSQLSAAWQERKVQPAERCDDRTFVRRVYLDLAGRIPTREESRTFLADPRDDRRQTLVERLLGSEDHAQHFADLFDVILMGRADEGTYQRRARHGWRAFLETAFRENRPWDEVARQILIARPSDKEHDGAVWFLYEREDNYQAIAEAVAPAFFGIRIECAQCHDHMMADEIEQAHYWGLVAFFNRGKNEDTPNGPRVAESAVGGFSEFANLEGSSTPNFLTFLDAGTVAEERPAKEVKRSDEDRLYVSAEVPGDPREPIFSRRQKFVTQVLDGHPLLARAMVNRVWAILMARGIVHPHDEIDSMHPPSHPDLLDWLSDDFAASGFDVRRLVRSIVLSDAYQLSARRPTQATPPDSFAWYLERPLTAEQLARSIQLVLRGSFQNDASVVEDLRQQILEVLPDTVEVPIGDALFFSNHANLDAFIRASDGDDQLIAGVLACETADERAERLIETAFGRSPTESETSAITAYLDQRSERPEEAVAQIVWSLITSAEFRFNH</sequence>
<name>A0A5M6CVV3_9BACT</name>
<dbReference type="PANTHER" id="PTHR35889">
    <property type="entry name" value="CYCLOINULO-OLIGOSACCHARIDE FRUCTANOTRANSFERASE-RELATED"/>
    <property type="match status" value="1"/>
</dbReference>
<evidence type="ECO:0000259" key="1">
    <source>
        <dbReference type="Pfam" id="PF07583"/>
    </source>
</evidence>
<proteinExistence type="predicted"/>
<gene>
    <name evidence="3" type="ORF">FYK55_25060</name>
</gene>
<keyword evidence="4" id="KW-1185">Reference proteome</keyword>
<evidence type="ECO:0000259" key="2">
    <source>
        <dbReference type="Pfam" id="PF07587"/>
    </source>
</evidence>
<dbReference type="InterPro" id="IPR022655">
    <property type="entry name" value="DUF1553"/>
</dbReference>
<feature type="domain" description="DUF1553" evidence="2">
    <location>
        <begin position="348"/>
        <end position="452"/>
    </location>
</feature>
<feature type="domain" description="DUF1549" evidence="1">
    <location>
        <begin position="79"/>
        <end position="264"/>
    </location>
</feature>